<accession>A0A084W070</accession>
<dbReference type="OMA" id="YYRAAVV"/>
<protein>
    <submittedName>
        <fullName evidence="2">AGAP001137-PA-like protein</fullName>
    </submittedName>
</protein>
<keyword evidence="1" id="KW-1133">Transmembrane helix</keyword>
<evidence type="ECO:0000313" key="4">
    <source>
        <dbReference type="Proteomes" id="UP000030765"/>
    </source>
</evidence>
<keyword evidence="1" id="KW-0472">Membrane</keyword>
<dbReference type="EMBL" id="ATLV01019092">
    <property type="status" value="NOT_ANNOTATED_CDS"/>
    <property type="molecule type" value="Genomic_DNA"/>
</dbReference>
<keyword evidence="1" id="KW-0812">Transmembrane</keyword>
<feature type="transmembrane region" description="Helical" evidence="1">
    <location>
        <begin position="99"/>
        <end position="122"/>
    </location>
</feature>
<organism evidence="2">
    <name type="scientific">Anopheles sinensis</name>
    <name type="common">Mosquito</name>
    <dbReference type="NCBI Taxonomy" id="74873"/>
    <lineage>
        <taxon>Eukaryota</taxon>
        <taxon>Metazoa</taxon>
        <taxon>Ecdysozoa</taxon>
        <taxon>Arthropoda</taxon>
        <taxon>Hexapoda</taxon>
        <taxon>Insecta</taxon>
        <taxon>Pterygota</taxon>
        <taxon>Neoptera</taxon>
        <taxon>Endopterygota</taxon>
        <taxon>Diptera</taxon>
        <taxon>Nematocera</taxon>
        <taxon>Culicoidea</taxon>
        <taxon>Culicidae</taxon>
        <taxon>Anophelinae</taxon>
        <taxon>Anopheles</taxon>
    </lineage>
</organism>
<dbReference type="EnsemblMetazoa" id="ASIC011554-RA">
    <property type="protein sequence ID" value="ASIC011554-PA"/>
    <property type="gene ID" value="ASIC011554"/>
</dbReference>
<reference evidence="3" key="2">
    <citation type="submission" date="2020-05" db="UniProtKB">
        <authorList>
            <consortium name="EnsemblMetazoa"/>
        </authorList>
    </citation>
    <scope>IDENTIFICATION</scope>
</reference>
<dbReference type="Proteomes" id="UP000030765">
    <property type="component" value="Unassembled WGS sequence"/>
</dbReference>
<gene>
    <name evidence="2" type="ORF">ZHAS_00011554</name>
</gene>
<keyword evidence="4" id="KW-1185">Reference proteome</keyword>
<feature type="transmembrane region" description="Helical" evidence="1">
    <location>
        <begin position="178"/>
        <end position="203"/>
    </location>
</feature>
<reference evidence="2 4" key="1">
    <citation type="journal article" date="2014" name="BMC Genomics">
        <title>Genome sequence of Anopheles sinensis provides insight into genetics basis of mosquito competence for malaria parasites.</title>
        <authorList>
            <person name="Zhou D."/>
            <person name="Zhang D."/>
            <person name="Ding G."/>
            <person name="Shi L."/>
            <person name="Hou Q."/>
            <person name="Ye Y."/>
            <person name="Xu Y."/>
            <person name="Zhou H."/>
            <person name="Xiong C."/>
            <person name="Li S."/>
            <person name="Yu J."/>
            <person name="Hong S."/>
            <person name="Yu X."/>
            <person name="Zou P."/>
            <person name="Chen C."/>
            <person name="Chang X."/>
            <person name="Wang W."/>
            <person name="Lv Y."/>
            <person name="Sun Y."/>
            <person name="Ma L."/>
            <person name="Shen B."/>
            <person name="Zhu C."/>
        </authorList>
    </citation>
    <scope>NUCLEOTIDE SEQUENCE [LARGE SCALE GENOMIC DNA]</scope>
</reference>
<name>A0A084W070_ANOSI</name>
<feature type="transmembrane region" description="Helical" evidence="1">
    <location>
        <begin position="6"/>
        <end position="27"/>
    </location>
</feature>
<evidence type="ECO:0000313" key="2">
    <source>
        <dbReference type="EMBL" id="KFB43614.1"/>
    </source>
</evidence>
<proteinExistence type="predicted"/>
<dbReference type="EMBL" id="KE525262">
    <property type="protein sequence ID" value="KFB43614.1"/>
    <property type="molecule type" value="Genomic_DNA"/>
</dbReference>
<feature type="transmembrane region" description="Helical" evidence="1">
    <location>
        <begin position="66"/>
        <end position="93"/>
    </location>
</feature>
<feature type="transmembrane region" description="Helical" evidence="1">
    <location>
        <begin position="215"/>
        <end position="241"/>
    </location>
</feature>
<dbReference type="OrthoDB" id="6478931at2759"/>
<dbReference type="AlphaFoldDB" id="A0A084W070"/>
<sequence length="273" mass="30619">MATGSYLLDVGVPSILLIATTGSVVKLSHMLGQRNRITKISSSVQYFDNTIQRLDFRMRCDEVNQWLTGLVAGFCIATVLLSIATAIFGNMVFNKTSTILLVAFIDVSNIPYIIFLILFMACELSVRCRLKLLCTLVKNGLTLTASKARKDIVMLHHLVAGITDLHNVLSAIVQHINALFLVEVFMCLAAYTSLLIFTLFSYYRAAVVMGETEYNFAWLTIAWSIYNSLFVLPTILFGAWARIESKRFSKLVHLMLRTTNDNLLQDQVGKLDM</sequence>
<dbReference type="VEuPathDB" id="VectorBase:ASIC011554"/>
<evidence type="ECO:0000313" key="3">
    <source>
        <dbReference type="EnsemblMetazoa" id="ASIC011554-PA"/>
    </source>
</evidence>
<dbReference type="STRING" id="74873.A0A084W070"/>
<evidence type="ECO:0000256" key="1">
    <source>
        <dbReference type="SAM" id="Phobius"/>
    </source>
</evidence>